<dbReference type="AlphaFoldDB" id="D2PWT5"/>
<dbReference type="OrthoDB" id="3830192at2"/>
<dbReference type="Proteomes" id="UP000007967">
    <property type="component" value="Chromosome"/>
</dbReference>
<dbReference type="HOGENOM" id="CLU_2140626_0_0_11"/>
<evidence type="ECO:0000313" key="1">
    <source>
        <dbReference type="EMBL" id="ADB33554.1"/>
    </source>
</evidence>
<dbReference type="eggNOG" id="ENOG502ZQJX">
    <property type="taxonomic scope" value="Bacteria"/>
</dbReference>
<reference evidence="2" key="1">
    <citation type="submission" date="2009-09" db="EMBL/GenBank/DDBJ databases">
        <title>The complete genome of Kribbella flavida DSM 17836.</title>
        <authorList>
            <consortium name="US DOE Joint Genome Institute (JGI-PGF)"/>
            <person name="Lucas S."/>
            <person name="Copeland A."/>
            <person name="Lapidus A."/>
            <person name="Glavina del Rio T."/>
            <person name="Dalin E."/>
            <person name="Tice H."/>
            <person name="Bruce D."/>
            <person name="Goodwin L."/>
            <person name="Pitluck S."/>
            <person name="Kyrpides N."/>
            <person name="Mavromatis K."/>
            <person name="Ivanova N."/>
            <person name="Saunders E."/>
            <person name="Brettin T."/>
            <person name="Detter J.C."/>
            <person name="Han C."/>
            <person name="Larimer F."/>
            <person name="Land M."/>
            <person name="Hauser L."/>
            <person name="Markowitz V."/>
            <person name="Cheng J.-F."/>
            <person name="Hugenholtz P."/>
            <person name="Woyke T."/>
            <person name="Wu D."/>
            <person name="Pukall R."/>
            <person name="Klenk H.-P."/>
            <person name="Eisen J.A."/>
        </authorList>
    </citation>
    <scope>NUCLEOTIDE SEQUENCE [LARGE SCALE GENOMIC DNA]</scope>
    <source>
        <strain evidence="2">DSM 17836 / JCM 10339 / NBRC 14399</strain>
    </source>
</reference>
<gene>
    <name evidence="1" type="ordered locus">Kfla_4527</name>
</gene>
<organism evidence="1 2">
    <name type="scientific">Kribbella flavida (strain DSM 17836 / JCM 10339 / NBRC 14399)</name>
    <dbReference type="NCBI Taxonomy" id="479435"/>
    <lineage>
        <taxon>Bacteria</taxon>
        <taxon>Bacillati</taxon>
        <taxon>Actinomycetota</taxon>
        <taxon>Actinomycetes</taxon>
        <taxon>Propionibacteriales</taxon>
        <taxon>Kribbellaceae</taxon>
        <taxon>Kribbella</taxon>
    </lineage>
</organism>
<sequence length="118" mass="12816">MSTYEELTKLAGDVHECVQALMHGTFRTTPAPLVYALTGNLKVASWGLAQLSEQLGSGLRRSLTEYEVYDNNREPGQSVDQAGAELQRAADLARQLAAAFEKAQTAINQQGHNGKKGR</sequence>
<dbReference type="KEGG" id="kfl:Kfla_4527"/>
<protein>
    <submittedName>
        <fullName evidence="1">Uncharacterized protein</fullName>
    </submittedName>
</protein>
<keyword evidence="2" id="KW-1185">Reference proteome</keyword>
<evidence type="ECO:0000313" key="2">
    <source>
        <dbReference type="Proteomes" id="UP000007967"/>
    </source>
</evidence>
<reference evidence="1 2" key="2">
    <citation type="journal article" date="2010" name="Stand. Genomic Sci.">
        <title>Complete genome sequence of Kribbella flavida type strain (IFO 14399).</title>
        <authorList>
            <person name="Pukall R."/>
            <person name="Lapidus A."/>
            <person name="Glavina Del Rio T."/>
            <person name="Copeland A."/>
            <person name="Tice H."/>
            <person name="Cheng J.-F."/>
            <person name="Lucas S."/>
            <person name="Chen F."/>
            <person name="Nolan M."/>
            <person name="LaButti K."/>
            <person name="Pati A."/>
            <person name="Ivanova N."/>
            <person name="Mavrommatis K."/>
            <person name="Mikhailova N."/>
            <person name="Pitluck S."/>
            <person name="Bruce D."/>
            <person name="Goodwin L."/>
            <person name="Land M."/>
            <person name="Hauser L."/>
            <person name="Chang Y.-J."/>
            <person name="Jeffries C.D."/>
            <person name="Chen A."/>
            <person name="Palaniappan K."/>
            <person name="Chain P."/>
            <person name="Rohde M."/>
            <person name="Goeker M."/>
            <person name="Bristow J."/>
            <person name="Eisen J.A."/>
            <person name="Markowitz V."/>
            <person name="Hugenholtz P."/>
            <person name="Kyrpides N.C."/>
            <person name="Klenk H.-P."/>
            <person name="Brettin T."/>
        </authorList>
    </citation>
    <scope>NUCLEOTIDE SEQUENCE [LARGE SCALE GENOMIC DNA]</scope>
    <source>
        <strain evidence="2">DSM 17836 / JCM 10339 / NBRC 14399</strain>
    </source>
</reference>
<accession>D2PWT5</accession>
<dbReference type="EMBL" id="CP001736">
    <property type="protein sequence ID" value="ADB33554.1"/>
    <property type="molecule type" value="Genomic_DNA"/>
</dbReference>
<name>D2PWT5_KRIFD</name>
<proteinExistence type="predicted"/>
<dbReference type="RefSeq" id="WP_012922108.1">
    <property type="nucleotide sequence ID" value="NC_013729.1"/>
</dbReference>